<comment type="similarity">
    <text evidence="1 4">Belongs to the short-chain dehydrogenases/reductases (SDR) family.</text>
</comment>
<dbReference type="Gene3D" id="3.40.50.720">
    <property type="entry name" value="NAD(P)-binding Rossmann-like Domain"/>
    <property type="match status" value="1"/>
</dbReference>
<dbReference type="PANTHER" id="PTHR43490">
    <property type="entry name" value="(+)-NEOMENTHOL DEHYDROGENASE"/>
    <property type="match status" value="1"/>
</dbReference>
<evidence type="ECO:0000313" key="5">
    <source>
        <dbReference type="EMBL" id="RYC51026.1"/>
    </source>
</evidence>
<dbReference type="InterPro" id="IPR036291">
    <property type="entry name" value="NAD(P)-bd_dom_sf"/>
</dbReference>
<reference evidence="5 6" key="1">
    <citation type="submission" date="2014-04" db="EMBL/GenBank/DDBJ databases">
        <title>Whole genome of Muricauda olearia.</title>
        <authorList>
            <person name="Zhang X.-H."/>
            <person name="Tang K."/>
        </authorList>
    </citation>
    <scope>NUCLEOTIDE SEQUENCE [LARGE SCALE GENOMIC DNA]</scope>
    <source>
        <strain evidence="5 6">Th120</strain>
    </source>
</reference>
<dbReference type="PRINTS" id="PR00080">
    <property type="entry name" value="SDRFAMILY"/>
</dbReference>
<dbReference type="PROSITE" id="PS00061">
    <property type="entry name" value="ADH_SHORT"/>
    <property type="match status" value="1"/>
</dbReference>
<dbReference type="SUPFAM" id="SSF51735">
    <property type="entry name" value="NAD(P)-binding Rossmann-fold domains"/>
    <property type="match status" value="1"/>
</dbReference>
<organism evidence="5 6">
    <name type="scientific">Flagellimonas olearia</name>
    <dbReference type="NCBI Taxonomy" id="552546"/>
    <lineage>
        <taxon>Bacteria</taxon>
        <taxon>Pseudomonadati</taxon>
        <taxon>Bacteroidota</taxon>
        <taxon>Flavobacteriia</taxon>
        <taxon>Flavobacteriales</taxon>
        <taxon>Flavobacteriaceae</taxon>
        <taxon>Flagellimonas</taxon>
    </lineage>
</organism>
<name>A0A444VJS5_9FLAO</name>
<dbReference type="Proteomes" id="UP000290261">
    <property type="component" value="Unassembled WGS sequence"/>
</dbReference>
<dbReference type="InterPro" id="IPR020904">
    <property type="entry name" value="Sc_DH/Rdtase_CS"/>
</dbReference>
<accession>A0A444VJS5</accession>
<evidence type="ECO:0000256" key="2">
    <source>
        <dbReference type="ARBA" id="ARBA00022857"/>
    </source>
</evidence>
<sequence length="260" mass="27386">MQSQKKEHPTSGKNPIALVTGANKGIGFQIAKALSHNGYTVYFSSRDLLKGVSAVKEVGGKSEAIQLDVTDSTSITSAVSKIKGEHGKLDLLVNNAAISNTGLHGRTLAQALADQMASVASINEMRTVWETNVFGVLGVTQAFLPLLQNSNTPRIVNVSSGLGSLTFNMDPSNPHRYMFDVIYGASKTALNGITVSLAIELEKLGIKVNAVSPGFASTALNNFEGTETVEEASMEPIRVALEEDGPSGIFTGPGGVIIPW</sequence>
<keyword evidence="3" id="KW-0560">Oxidoreductase</keyword>
<dbReference type="GO" id="GO:0016491">
    <property type="term" value="F:oxidoreductase activity"/>
    <property type="evidence" value="ECO:0007669"/>
    <property type="project" value="UniProtKB-KW"/>
</dbReference>
<dbReference type="AlphaFoldDB" id="A0A444VJS5"/>
<evidence type="ECO:0000313" key="6">
    <source>
        <dbReference type="Proteomes" id="UP000290261"/>
    </source>
</evidence>
<dbReference type="RefSeq" id="WP_129654620.1">
    <property type="nucleotide sequence ID" value="NZ_ML142911.1"/>
</dbReference>
<keyword evidence="2" id="KW-0521">NADP</keyword>
<dbReference type="GO" id="GO:0016020">
    <property type="term" value="C:membrane"/>
    <property type="evidence" value="ECO:0007669"/>
    <property type="project" value="TreeGrafter"/>
</dbReference>
<evidence type="ECO:0000256" key="4">
    <source>
        <dbReference type="RuleBase" id="RU000363"/>
    </source>
</evidence>
<dbReference type="PRINTS" id="PR00081">
    <property type="entry name" value="GDHRDH"/>
</dbReference>
<dbReference type="Pfam" id="PF00106">
    <property type="entry name" value="adh_short"/>
    <property type="match status" value="1"/>
</dbReference>
<dbReference type="InterPro" id="IPR002347">
    <property type="entry name" value="SDR_fam"/>
</dbReference>
<comment type="caution">
    <text evidence="5">The sequence shown here is derived from an EMBL/GenBank/DDBJ whole genome shotgun (WGS) entry which is preliminary data.</text>
</comment>
<evidence type="ECO:0000256" key="3">
    <source>
        <dbReference type="ARBA" id="ARBA00023002"/>
    </source>
</evidence>
<evidence type="ECO:0000256" key="1">
    <source>
        <dbReference type="ARBA" id="ARBA00006484"/>
    </source>
</evidence>
<dbReference type="EMBL" id="JJMP01000007">
    <property type="protein sequence ID" value="RYC51026.1"/>
    <property type="molecule type" value="Genomic_DNA"/>
</dbReference>
<dbReference type="PANTHER" id="PTHR43490:SF99">
    <property type="entry name" value="SHORT-CHAIN DEHYDROGENASE_REDUCTASE"/>
    <property type="match status" value="1"/>
</dbReference>
<protein>
    <submittedName>
        <fullName evidence="5">Dehydrogenase</fullName>
    </submittedName>
</protein>
<gene>
    <name evidence="5" type="ORF">DN53_15420</name>
</gene>
<keyword evidence="6" id="KW-1185">Reference proteome</keyword>
<proteinExistence type="inferred from homology"/>